<dbReference type="Proteomes" id="UP000006178">
    <property type="component" value="Chromosome"/>
</dbReference>
<dbReference type="SUPFAM" id="SSF51735">
    <property type="entry name" value="NAD(P)-binding Rossmann-fold domains"/>
    <property type="match status" value="1"/>
</dbReference>
<dbReference type="Pfam" id="PF01370">
    <property type="entry name" value="Epimerase"/>
    <property type="match status" value="1"/>
</dbReference>
<evidence type="ECO:0000313" key="4">
    <source>
        <dbReference type="Proteomes" id="UP000006178"/>
    </source>
</evidence>
<proteinExistence type="inferred from homology"/>
<evidence type="ECO:0000259" key="2">
    <source>
        <dbReference type="Pfam" id="PF01370"/>
    </source>
</evidence>
<organism evidence="3 4">
    <name type="scientific">Thermoanaerobacterium saccharolyticum (strain DSM 8691 / JW/SL-YS485)</name>
    <dbReference type="NCBI Taxonomy" id="1094508"/>
    <lineage>
        <taxon>Bacteria</taxon>
        <taxon>Bacillati</taxon>
        <taxon>Bacillota</taxon>
        <taxon>Clostridia</taxon>
        <taxon>Thermoanaerobacterales</taxon>
        <taxon>Thermoanaerobacteraceae</taxon>
        <taxon>Thermoanaerobacterium</taxon>
    </lineage>
</organism>
<accession>I3VSY0</accession>
<keyword evidence="4" id="KW-1185">Reference proteome</keyword>
<comment type="similarity">
    <text evidence="1">Belongs to the NAD(P)-dependent epimerase/dehydratase family.</text>
</comment>
<dbReference type="PATRIC" id="fig|1094508.3.peg.606"/>
<dbReference type="BioCyc" id="TSAC1094508:GLMA-600-MONOMER"/>
<dbReference type="InterPro" id="IPR036291">
    <property type="entry name" value="NAD(P)-bd_dom_sf"/>
</dbReference>
<dbReference type="RefSeq" id="WP_014757539.1">
    <property type="nucleotide sequence ID" value="NC_017992.1"/>
</dbReference>
<dbReference type="InterPro" id="IPR001509">
    <property type="entry name" value="Epimerase_deHydtase"/>
</dbReference>
<evidence type="ECO:0000256" key="1">
    <source>
        <dbReference type="ARBA" id="ARBA00007637"/>
    </source>
</evidence>
<dbReference type="EMBL" id="CP003184">
    <property type="protein sequence ID" value="AFK85625.1"/>
    <property type="molecule type" value="Genomic_DNA"/>
</dbReference>
<protein>
    <submittedName>
        <fullName evidence="3">NAD-dependent epimerase/dehydratase</fullName>
    </submittedName>
</protein>
<dbReference type="Gene3D" id="3.40.50.720">
    <property type="entry name" value="NAD(P)-binding Rossmann-like Domain"/>
    <property type="match status" value="1"/>
</dbReference>
<dbReference type="AlphaFoldDB" id="I3VSY0"/>
<dbReference type="Gene3D" id="3.90.25.10">
    <property type="entry name" value="UDP-galactose 4-epimerase, domain 1"/>
    <property type="match status" value="1"/>
</dbReference>
<sequence>MNILVTGGAGFIGSNIVDLLIDNGYDVAVVDNLSTGKKENINKKARFYNIDITDDDLYKVFEYEKIDIVIHHAAQIDIQRSINDPVFDAKVNIIGTINLLECCRKYDVKKIVYASSAAVYGDPEYLGVDEKHRVNPISYYGISKHTPEHYIKVYNELYGLKYTILRYANVYGIRQDPKGEGGVISIFIDKMLSGKNPVIFGDGNQTRDFIYVKDVAKANLLALEKGDNEIINISTNRSTTINELVEIMNKFMEKPLKPIYKEPRKGDILHSYLDNKKAKDVLRWKPDYSLEDGLKETIKYYRLKYASDEVAAIKEK</sequence>
<dbReference type="PANTHER" id="PTHR43000">
    <property type="entry name" value="DTDP-D-GLUCOSE 4,6-DEHYDRATASE-RELATED"/>
    <property type="match status" value="1"/>
</dbReference>
<dbReference type="eggNOG" id="COG1087">
    <property type="taxonomic scope" value="Bacteria"/>
</dbReference>
<gene>
    <name evidence="3" type="ordered locus">Tsac_0599</name>
</gene>
<name>I3VSY0_THESW</name>
<dbReference type="CDD" id="cd05256">
    <property type="entry name" value="UDP_AE_SDR_e"/>
    <property type="match status" value="1"/>
</dbReference>
<reference evidence="3 4" key="1">
    <citation type="journal article" date="2014" name="Appl. Environ. Microbiol.">
        <title>Profile of Secreted Hydrolases, Associated Proteins, and SlpA in Thermoanaerobacterium saccharolyticum during the Degradation of Hemicellulose.</title>
        <authorList>
            <person name="Currie D.H."/>
            <person name="Guss A.M."/>
            <person name="Herring C.D."/>
            <person name="Giannone R.J."/>
            <person name="Johnson C.M."/>
            <person name="Lankford P.K."/>
            <person name="Brown S.D."/>
            <person name="Hettich R.L."/>
            <person name="Lynd L.R."/>
        </authorList>
    </citation>
    <scope>NUCLEOTIDE SEQUENCE [LARGE SCALE GENOMIC DNA]</scope>
    <source>
        <strain evidence="4">DSM 8691 / JW/SL-YS485</strain>
    </source>
</reference>
<dbReference type="KEGG" id="tsh:Tsac_0599"/>
<feature type="domain" description="NAD-dependent epimerase/dehydratase" evidence="2">
    <location>
        <begin position="3"/>
        <end position="233"/>
    </location>
</feature>
<dbReference type="STRING" id="1094508.Tsac_0599"/>
<evidence type="ECO:0000313" key="3">
    <source>
        <dbReference type="EMBL" id="AFK85625.1"/>
    </source>
</evidence>